<dbReference type="Proteomes" id="UP001163726">
    <property type="component" value="Plasmid pCadTS8_2"/>
</dbReference>
<gene>
    <name evidence="2" type="ORF">OLW01_17135</name>
</gene>
<dbReference type="InterPro" id="IPR003220">
    <property type="entry name" value="InsA_N_dom_Znf"/>
</dbReference>
<protein>
    <recommendedName>
        <fullName evidence="1">InsA N-terminal zinc ribbon domain-containing protein</fullName>
    </recommendedName>
</protein>
<dbReference type="EMBL" id="CP109967">
    <property type="protein sequence ID" value="WAJ72454.1"/>
    <property type="molecule type" value="Genomic_DNA"/>
</dbReference>
<keyword evidence="2" id="KW-0614">Plasmid</keyword>
<proteinExistence type="predicted"/>
<evidence type="ECO:0000259" key="1">
    <source>
        <dbReference type="Pfam" id="PF03811"/>
    </source>
</evidence>
<dbReference type="Pfam" id="PF03811">
    <property type="entry name" value="Zn_ribbon_InsA"/>
    <property type="match status" value="1"/>
</dbReference>
<feature type="domain" description="InsA N-terminal zinc ribbon" evidence="1">
    <location>
        <begin position="50"/>
        <end position="78"/>
    </location>
</feature>
<reference evidence="2" key="1">
    <citation type="submission" date="2022-10" db="EMBL/GenBank/DDBJ databases">
        <title>Catenovulum adriacola sp. nov. isolated in the Harbour of Susak.</title>
        <authorList>
            <person name="Schoch T."/>
            <person name="Reich S.J."/>
            <person name="Stoeferle S."/>
            <person name="Flaiz M."/>
            <person name="Kazda M."/>
            <person name="Riedel C.U."/>
            <person name="Duerre P."/>
        </authorList>
    </citation>
    <scope>NUCLEOTIDE SEQUENCE</scope>
    <source>
        <strain evidence="2">TS8</strain>
        <plasmid evidence="2">pCadTS8_2</plasmid>
    </source>
</reference>
<name>A0ABY7AVY6_9ALTE</name>
<evidence type="ECO:0000313" key="2">
    <source>
        <dbReference type="EMBL" id="WAJ72454.1"/>
    </source>
</evidence>
<geneLocation type="plasmid" evidence="2 3">
    <name>pCadTS8_2</name>
</geneLocation>
<evidence type="ECO:0000313" key="3">
    <source>
        <dbReference type="Proteomes" id="UP001163726"/>
    </source>
</evidence>
<organism evidence="2 3">
    <name type="scientific">Catenovulum adriaticum</name>
    <dbReference type="NCBI Taxonomy" id="2984846"/>
    <lineage>
        <taxon>Bacteria</taxon>
        <taxon>Pseudomonadati</taxon>
        <taxon>Pseudomonadota</taxon>
        <taxon>Gammaproteobacteria</taxon>
        <taxon>Alteromonadales</taxon>
        <taxon>Alteromonadaceae</taxon>
        <taxon>Catenovulum</taxon>
    </lineage>
</organism>
<accession>A0ABY7AVY6</accession>
<sequence length="121" mass="13793">MSTQSFNAVNTNLNSLSYKELKRLRHKVESLISTSHTGQVISDREEQISHCPHCESKLFIRYGCTAKGHQRFKCKACKSTFSTLTGASLCGMRLEEKWQQYSDGMWCTTKLRQAARELGIN</sequence>
<keyword evidence="3" id="KW-1185">Reference proteome</keyword>
<dbReference type="RefSeq" id="WP_268077255.1">
    <property type="nucleotide sequence ID" value="NZ_CP109967.1"/>
</dbReference>